<keyword evidence="2" id="KW-1185">Reference proteome</keyword>
<evidence type="ECO:0000313" key="2">
    <source>
        <dbReference type="Proteomes" id="UP001596302"/>
    </source>
</evidence>
<protein>
    <submittedName>
        <fullName evidence="1">Uncharacterized protein</fullName>
    </submittedName>
</protein>
<dbReference type="Proteomes" id="UP001596302">
    <property type="component" value="Unassembled WGS sequence"/>
</dbReference>
<proteinExistence type="predicted"/>
<name>A0ABW1J8Q9_9PSEU</name>
<dbReference type="RefSeq" id="WP_379587793.1">
    <property type="nucleotide sequence ID" value="NZ_JBHSQW010000044.1"/>
</dbReference>
<organism evidence="1 2">
    <name type="scientific">Pseudonocardia hispaniensis</name>
    <dbReference type="NCBI Taxonomy" id="904933"/>
    <lineage>
        <taxon>Bacteria</taxon>
        <taxon>Bacillati</taxon>
        <taxon>Actinomycetota</taxon>
        <taxon>Actinomycetes</taxon>
        <taxon>Pseudonocardiales</taxon>
        <taxon>Pseudonocardiaceae</taxon>
        <taxon>Pseudonocardia</taxon>
    </lineage>
</organism>
<comment type="caution">
    <text evidence="1">The sequence shown here is derived from an EMBL/GenBank/DDBJ whole genome shotgun (WGS) entry which is preliminary data.</text>
</comment>
<sequence>MSGYYDRQGNPITLDDWVATFRHNDGRVALDTVGAVTVSTVHLGIDHSFGSGRPLIFETMVLGGPLDEEQARYSSEVEAVAGHQQVVARVHAAETGA</sequence>
<reference evidence="2" key="1">
    <citation type="journal article" date="2019" name="Int. J. Syst. Evol. Microbiol.">
        <title>The Global Catalogue of Microorganisms (GCM) 10K type strain sequencing project: providing services to taxonomists for standard genome sequencing and annotation.</title>
        <authorList>
            <consortium name="The Broad Institute Genomics Platform"/>
            <consortium name="The Broad Institute Genome Sequencing Center for Infectious Disease"/>
            <person name="Wu L."/>
            <person name="Ma J."/>
        </authorList>
    </citation>
    <scope>NUCLEOTIDE SEQUENCE [LARGE SCALE GENOMIC DNA]</scope>
    <source>
        <strain evidence="2">CCM 8391</strain>
    </source>
</reference>
<gene>
    <name evidence="1" type="ORF">ACFQE5_22190</name>
</gene>
<accession>A0ABW1J8Q9</accession>
<dbReference type="EMBL" id="JBHSQW010000044">
    <property type="protein sequence ID" value="MFC5996924.1"/>
    <property type="molecule type" value="Genomic_DNA"/>
</dbReference>
<evidence type="ECO:0000313" key="1">
    <source>
        <dbReference type="EMBL" id="MFC5996924.1"/>
    </source>
</evidence>